<sequence length="1098" mass="121569">MASTRNRTSQSPHPIPPVIWTLLGIAAGTLMLTRALPALPVVWLGMLASGITAKPPQPRSGRRTDPIDPRDQRRYDRWKALKRGLLPNKDWTRWRRVSWWVALTCTLPTMHLHPLPLQPLDTMAGFMTVIGVTRMLDRRKDMRHPYTGVSVTAFHAKAAPWKRITAICAPLIPVVPAYMLTDAPWNMLIGIPILLHLLLVTILDRTRQSTPWRRRVEWQHTLDGWVNEDASPIGKAWQGATVSQVSVLGDKDDPLTVIRIRYPQGNQNALKLGVTAIRPLATQAGHNITELLEARHGDAYDPNALRLVLAHDEKAIPDTTRRIDERLATLVTDIAFARTARTWNKRAPLTKAHQVAQNDGDCAWLITLTLPPEGGSTPDLISLNWLADPQTGPQATLRLPVEADLYDAYYLAMQPGTPVSDTGNKWRPKGRLTDTRHFNDYVLLSARYRSMQNMWVGLLPAKLKPPIPDYDREETLTGDGWSLTLTPFALEPPATPADYAKIDLSRLDPEARFTGVNPGTDGSSFDLVRVKGGAPDGLGMLNGGGPQQRYYARAIVFRALVNALPASKGTVSLDSCTQEGKDVSVWRANVTTGEGATVADLRKRAPAIQAQTGSKLVLWNWRNPSETTLWFMPGRLTGVEDAQHFKQRRRQKEILPLALSDAWGVAGVSDDSGRTPKVVDLGVFPRNHSLLKVRFRIPAGMSMSRIDANQDKFRTAAGYGYGRILPRGDEHGADLWDMALSKGSPFPTMVKADWDYVRHSDGLTLPLGVDDMGEPVAWNVHDTYHIAVMGKSGTGKSSAAQIVVADALLHGWRIIIIDPSKGAIDFTQWARPLSLAYVGNGQLDETEATIRWVEDEMNKRVRMLSEHGAGNILDLPEGTRPDRLLIVFDEFNGYLTKMGKTAPNPNRDISIANDNARIQARNNSITRTMSALSKIALQGRTAGISLLIGGQRLGIKDFEKFPGGTQFYRTLGRLLLGNDTPEGVISPGNVKEAHRQQAAMKGEGGQVPKGRGLWEDMDGRMTCIQTWYGGGQDALKETVEGITPPQPIDITPFMPERAAMLGEVTRQAEQATQETEAREREISREVQEAEEIDVDWDF</sequence>
<dbReference type="InterPro" id="IPR002543">
    <property type="entry name" value="FtsK_dom"/>
</dbReference>
<feature type="compositionally biased region" description="Acidic residues" evidence="4">
    <location>
        <begin position="1088"/>
        <end position="1098"/>
    </location>
</feature>
<feature type="binding site" evidence="3">
    <location>
        <begin position="790"/>
        <end position="797"/>
    </location>
    <ligand>
        <name>ATP</name>
        <dbReference type="ChEBI" id="CHEBI:30616"/>
    </ligand>
</feature>
<dbReference type="GO" id="GO:0003677">
    <property type="term" value="F:DNA binding"/>
    <property type="evidence" value="ECO:0007669"/>
    <property type="project" value="InterPro"/>
</dbReference>
<evidence type="ECO:0000259" key="5">
    <source>
        <dbReference type="PROSITE" id="PS50901"/>
    </source>
</evidence>
<evidence type="ECO:0000256" key="1">
    <source>
        <dbReference type="ARBA" id="ARBA00022741"/>
    </source>
</evidence>
<keyword evidence="6" id="KW-0132">Cell division</keyword>
<dbReference type="AlphaFoldDB" id="A0A261EPS2"/>
<dbReference type="GO" id="GO:0051301">
    <property type="term" value="P:cell division"/>
    <property type="evidence" value="ECO:0007669"/>
    <property type="project" value="UniProtKB-KW"/>
</dbReference>
<dbReference type="InterPro" id="IPR050206">
    <property type="entry name" value="FtsK/SpoIIIE/SftA"/>
</dbReference>
<comment type="caution">
    <text evidence="6">The sequence shown here is derived from an EMBL/GenBank/DDBJ whole genome shotgun (WGS) entry which is preliminary data.</text>
</comment>
<protein>
    <submittedName>
        <fullName evidence="6">Cell division protein FtsK</fullName>
    </submittedName>
</protein>
<organism evidence="6 7">
    <name type="scientific">Pseudoscardovia suis</name>
    <dbReference type="NCBI Taxonomy" id="987063"/>
    <lineage>
        <taxon>Bacteria</taxon>
        <taxon>Bacillati</taxon>
        <taxon>Actinomycetota</taxon>
        <taxon>Actinomycetes</taxon>
        <taxon>Bifidobacteriales</taxon>
        <taxon>Bifidobacteriaceae</taxon>
        <taxon>Pseudoscardovia</taxon>
    </lineage>
</organism>
<dbReference type="PROSITE" id="PS50901">
    <property type="entry name" value="FTSK"/>
    <property type="match status" value="1"/>
</dbReference>
<keyword evidence="1 3" id="KW-0547">Nucleotide-binding</keyword>
<dbReference type="Gene3D" id="3.40.50.300">
    <property type="entry name" value="P-loop containing nucleotide triphosphate hydrolases"/>
    <property type="match status" value="1"/>
</dbReference>
<dbReference type="Pfam" id="PF01580">
    <property type="entry name" value="FtsK_SpoIIIE"/>
    <property type="match status" value="1"/>
</dbReference>
<dbReference type="CDD" id="cd01127">
    <property type="entry name" value="TrwB_TraG_TraD_VirD4"/>
    <property type="match status" value="1"/>
</dbReference>
<dbReference type="PANTHER" id="PTHR22683">
    <property type="entry name" value="SPORULATION PROTEIN RELATED"/>
    <property type="match status" value="1"/>
</dbReference>
<dbReference type="Proteomes" id="UP000216454">
    <property type="component" value="Unassembled WGS sequence"/>
</dbReference>
<keyword evidence="7" id="KW-1185">Reference proteome</keyword>
<reference evidence="6 7" key="1">
    <citation type="journal article" date="2017" name="BMC Genomics">
        <title>Comparative genomic and phylogenomic analyses of the Bifidobacteriaceae family.</title>
        <authorList>
            <person name="Lugli G.A."/>
            <person name="Milani C."/>
            <person name="Turroni F."/>
            <person name="Duranti S."/>
            <person name="Mancabelli L."/>
            <person name="Mangifesta M."/>
            <person name="Ferrario C."/>
            <person name="Modesto M."/>
            <person name="Mattarelli P."/>
            <person name="Jiri K."/>
            <person name="van Sinderen D."/>
            <person name="Ventura M."/>
        </authorList>
    </citation>
    <scope>NUCLEOTIDE SEQUENCE [LARGE SCALE GENOMIC DNA]</scope>
    <source>
        <strain evidence="6 7">DSM 24744</strain>
    </source>
</reference>
<evidence type="ECO:0000313" key="6">
    <source>
        <dbReference type="EMBL" id="OZG48847.1"/>
    </source>
</evidence>
<evidence type="ECO:0000256" key="3">
    <source>
        <dbReference type="PROSITE-ProRule" id="PRU00289"/>
    </source>
</evidence>
<evidence type="ECO:0000256" key="2">
    <source>
        <dbReference type="ARBA" id="ARBA00022840"/>
    </source>
</evidence>
<dbReference type="OrthoDB" id="5083868at2"/>
<evidence type="ECO:0000256" key="4">
    <source>
        <dbReference type="SAM" id="MobiDB-lite"/>
    </source>
</evidence>
<feature type="region of interest" description="Disordered" evidence="4">
    <location>
        <begin position="1068"/>
        <end position="1098"/>
    </location>
</feature>
<proteinExistence type="predicted"/>
<dbReference type="EMBL" id="MWWQ01000019">
    <property type="protein sequence ID" value="OZG48847.1"/>
    <property type="molecule type" value="Genomic_DNA"/>
</dbReference>
<evidence type="ECO:0000313" key="7">
    <source>
        <dbReference type="Proteomes" id="UP000216454"/>
    </source>
</evidence>
<dbReference type="RefSeq" id="WP_157847266.1">
    <property type="nucleotide sequence ID" value="NZ_MWWQ01000019.1"/>
</dbReference>
<name>A0A261EPS2_9BIFI</name>
<accession>A0A261EPS2</accession>
<dbReference type="SUPFAM" id="SSF52540">
    <property type="entry name" value="P-loop containing nucleoside triphosphate hydrolases"/>
    <property type="match status" value="1"/>
</dbReference>
<feature type="domain" description="FtsK" evidence="5">
    <location>
        <begin position="773"/>
        <end position="985"/>
    </location>
</feature>
<gene>
    <name evidence="6" type="ORF">PSSU_1671</name>
</gene>
<dbReference type="InterPro" id="IPR027417">
    <property type="entry name" value="P-loop_NTPase"/>
</dbReference>
<keyword evidence="6" id="KW-0131">Cell cycle</keyword>
<feature type="compositionally biased region" description="Basic and acidic residues" evidence="4">
    <location>
        <begin position="1075"/>
        <end position="1087"/>
    </location>
</feature>
<dbReference type="GO" id="GO:0005524">
    <property type="term" value="F:ATP binding"/>
    <property type="evidence" value="ECO:0007669"/>
    <property type="project" value="UniProtKB-UniRule"/>
</dbReference>
<keyword evidence="2 3" id="KW-0067">ATP-binding</keyword>
<dbReference type="PANTHER" id="PTHR22683:SF41">
    <property type="entry name" value="DNA TRANSLOCASE FTSK"/>
    <property type="match status" value="1"/>
</dbReference>